<gene>
    <name evidence="1" type="ORF">F5148DRAFT_469971</name>
</gene>
<comment type="caution">
    <text evidence="1">The sequence shown here is derived from an EMBL/GenBank/DDBJ whole genome shotgun (WGS) entry which is preliminary data.</text>
</comment>
<organism evidence="1 2">
    <name type="scientific">Russula earlei</name>
    <dbReference type="NCBI Taxonomy" id="71964"/>
    <lineage>
        <taxon>Eukaryota</taxon>
        <taxon>Fungi</taxon>
        <taxon>Dikarya</taxon>
        <taxon>Basidiomycota</taxon>
        <taxon>Agaricomycotina</taxon>
        <taxon>Agaricomycetes</taxon>
        <taxon>Russulales</taxon>
        <taxon>Russulaceae</taxon>
        <taxon>Russula</taxon>
    </lineage>
</organism>
<dbReference type="EMBL" id="JAGFNK010000003">
    <property type="protein sequence ID" value="KAI9513132.1"/>
    <property type="molecule type" value="Genomic_DNA"/>
</dbReference>
<reference evidence="1" key="1">
    <citation type="submission" date="2021-03" db="EMBL/GenBank/DDBJ databases">
        <title>Evolutionary priming and transition to the ectomycorrhizal habit in an iconic lineage of mushroom-forming fungi: is preadaptation a requirement?</title>
        <authorList>
            <consortium name="DOE Joint Genome Institute"/>
            <person name="Looney B.P."/>
            <person name="Miyauchi S."/>
            <person name="Morin E."/>
            <person name="Drula E."/>
            <person name="Courty P.E."/>
            <person name="Chicoki N."/>
            <person name="Fauchery L."/>
            <person name="Kohler A."/>
            <person name="Kuo A."/>
            <person name="LaButti K."/>
            <person name="Pangilinan J."/>
            <person name="Lipzen A."/>
            <person name="Riley R."/>
            <person name="Andreopoulos W."/>
            <person name="He G."/>
            <person name="Johnson J."/>
            <person name="Barry K.W."/>
            <person name="Grigoriev I.V."/>
            <person name="Nagy L."/>
            <person name="Hibbett D."/>
            <person name="Henrissat B."/>
            <person name="Matheny P.B."/>
            <person name="Labbe J."/>
            <person name="Martin A.F."/>
        </authorList>
    </citation>
    <scope>NUCLEOTIDE SEQUENCE</scope>
    <source>
        <strain evidence="1">BPL698</strain>
    </source>
</reference>
<evidence type="ECO:0000313" key="1">
    <source>
        <dbReference type="EMBL" id="KAI9513132.1"/>
    </source>
</evidence>
<dbReference type="Proteomes" id="UP001207468">
    <property type="component" value="Unassembled WGS sequence"/>
</dbReference>
<accession>A0ACC0UPV8</accession>
<name>A0ACC0UPV8_9AGAM</name>
<proteinExistence type="predicted"/>
<sequence length="308" mass="32991">MIKYPNGPDRVYHSTRCSATCATPYLEGASKSTLRAAEAAGGPLYPHRSYPDVFARRLACRFPGCHPLNHHRRLCATRSRLSSVSARTLSLARRRLIFVYHLLLIASPATIALTSSAAVVSAPLAAIVSVSLDGIVSASFPPCRLSPNCNCHPSSSTPSKPTSGIPRLDPPPPFPSSDPVEPLPLPLAAESTHPCQAKPHPMVASCKSVEAPKTKTDAHANISTQEPKPQQSRKPPLHARTCRQPQQHRLHHVACCHSVQPRAGGGRNRRRNKRVVASASATTSATDNEVEHAHTPSFDVSSPPSTSA</sequence>
<keyword evidence="2" id="KW-1185">Reference proteome</keyword>
<protein>
    <submittedName>
        <fullName evidence="1">Uncharacterized protein</fullName>
    </submittedName>
</protein>
<evidence type="ECO:0000313" key="2">
    <source>
        <dbReference type="Proteomes" id="UP001207468"/>
    </source>
</evidence>